<evidence type="ECO:0000313" key="4">
    <source>
        <dbReference type="Proteomes" id="UP000001811"/>
    </source>
</evidence>
<dbReference type="Pfam" id="PF00025">
    <property type="entry name" value="Arf"/>
    <property type="match status" value="1"/>
</dbReference>
<reference evidence="3 4" key="1">
    <citation type="journal article" date="2011" name="Nature">
        <title>A high-resolution map of human evolutionary constraint using 29 mammals.</title>
        <authorList>
            <person name="Lindblad-Toh K."/>
            <person name="Garber M."/>
            <person name="Zuk O."/>
            <person name="Lin M.F."/>
            <person name="Parker B.J."/>
            <person name="Washietl S."/>
            <person name="Kheradpour P."/>
            <person name="Ernst J."/>
            <person name="Jordan G."/>
            <person name="Mauceli E."/>
            <person name="Ward L.D."/>
            <person name="Lowe C.B."/>
            <person name="Holloway A.K."/>
            <person name="Clamp M."/>
            <person name="Gnerre S."/>
            <person name="Alfoldi J."/>
            <person name="Beal K."/>
            <person name="Chang J."/>
            <person name="Clawson H."/>
            <person name="Cuff J."/>
            <person name="Di Palma F."/>
            <person name="Fitzgerald S."/>
            <person name="Flicek P."/>
            <person name="Guttman M."/>
            <person name="Hubisz M.J."/>
            <person name="Jaffe D.B."/>
            <person name="Jungreis I."/>
            <person name="Kent W.J."/>
            <person name="Kostka D."/>
            <person name="Lara M."/>
            <person name="Martins A.L."/>
            <person name="Massingham T."/>
            <person name="Moltke I."/>
            <person name="Raney B.J."/>
            <person name="Rasmussen M.D."/>
            <person name="Robinson J."/>
            <person name="Stark A."/>
            <person name="Vilella A.J."/>
            <person name="Wen J."/>
            <person name="Xie X."/>
            <person name="Zody M.C."/>
            <person name="Baldwin J."/>
            <person name="Bloom T."/>
            <person name="Chin C.W."/>
            <person name="Heiman D."/>
            <person name="Nicol R."/>
            <person name="Nusbaum C."/>
            <person name="Young S."/>
            <person name="Wilkinson J."/>
            <person name="Worley K.C."/>
            <person name="Kovar C.L."/>
            <person name="Muzny D.M."/>
            <person name="Gibbs R.A."/>
            <person name="Cree A."/>
            <person name="Dihn H.H."/>
            <person name="Fowler G."/>
            <person name="Jhangiani S."/>
            <person name="Joshi V."/>
            <person name="Lee S."/>
            <person name="Lewis L.R."/>
            <person name="Nazareth L.V."/>
            <person name="Okwuonu G."/>
            <person name="Santibanez J."/>
            <person name="Warren W.C."/>
            <person name="Mardis E.R."/>
            <person name="Weinstock G.M."/>
            <person name="Wilson R.K."/>
            <person name="Delehaunty K."/>
            <person name="Dooling D."/>
            <person name="Fronik C."/>
            <person name="Fulton L."/>
            <person name="Fulton B."/>
            <person name="Graves T."/>
            <person name="Minx P."/>
            <person name="Sodergren E."/>
            <person name="Birney E."/>
            <person name="Margulies E.H."/>
            <person name="Herrero J."/>
            <person name="Green E.D."/>
            <person name="Haussler D."/>
            <person name="Siepel A."/>
            <person name="Goldman N."/>
            <person name="Pollard K.S."/>
            <person name="Pedersen J.S."/>
            <person name="Lander E.S."/>
            <person name="Kellis M."/>
        </authorList>
    </citation>
    <scope>NUCLEOTIDE SEQUENCE [LARGE SCALE GENOMIC DNA]</scope>
    <source>
        <strain evidence="3 4">Thorbecke inbred</strain>
    </source>
</reference>
<protein>
    <submittedName>
        <fullName evidence="3">Uncharacterized protein</fullName>
    </submittedName>
</protein>
<dbReference type="GO" id="GO:0005525">
    <property type="term" value="F:GTP binding"/>
    <property type="evidence" value="ECO:0007669"/>
    <property type="project" value="UniProtKB-KW"/>
</dbReference>
<organism evidence="3 4">
    <name type="scientific">Oryctolagus cuniculus</name>
    <name type="common">Rabbit</name>
    <dbReference type="NCBI Taxonomy" id="9986"/>
    <lineage>
        <taxon>Eukaryota</taxon>
        <taxon>Metazoa</taxon>
        <taxon>Chordata</taxon>
        <taxon>Craniata</taxon>
        <taxon>Vertebrata</taxon>
        <taxon>Euteleostomi</taxon>
        <taxon>Mammalia</taxon>
        <taxon>Eutheria</taxon>
        <taxon>Euarchontoglires</taxon>
        <taxon>Glires</taxon>
        <taxon>Lagomorpha</taxon>
        <taxon>Leporidae</taxon>
        <taxon>Oryctolagus</taxon>
    </lineage>
</organism>
<dbReference type="InterPro" id="IPR027417">
    <property type="entry name" value="P-loop_NTPase"/>
</dbReference>
<dbReference type="EMBL" id="AAGW02043837">
    <property type="status" value="NOT_ANNOTATED_CDS"/>
    <property type="molecule type" value="Genomic_DNA"/>
</dbReference>
<accession>A0A5F9DVT6</accession>
<dbReference type="Proteomes" id="UP000001811">
    <property type="component" value="Chromosome 11"/>
</dbReference>
<keyword evidence="2" id="KW-0342">GTP-binding</keyword>
<dbReference type="STRING" id="9986.ENSOCUP00000049908"/>
<keyword evidence="1" id="KW-0547">Nucleotide-binding</keyword>
<reference evidence="3" key="2">
    <citation type="submission" date="2025-08" db="UniProtKB">
        <authorList>
            <consortium name="Ensembl"/>
        </authorList>
    </citation>
    <scope>IDENTIFICATION</scope>
    <source>
        <strain evidence="3">Thorbecke</strain>
    </source>
</reference>
<reference evidence="3" key="3">
    <citation type="submission" date="2025-09" db="UniProtKB">
        <authorList>
            <consortium name="Ensembl"/>
        </authorList>
    </citation>
    <scope>IDENTIFICATION</scope>
    <source>
        <strain evidence="3">Thorbecke</strain>
    </source>
</reference>
<evidence type="ECO:0000256" key="2">
    <source>
        <dbReference type="ARBA" id="ARBA00023134"/>
    </source>
</evidence>
<dbReference type="Ensembl" id="ENSOCUT00000053607.1">
    <property type="protein sequence ID" value="ENSOCUP00000049908.1"/>
    <property type="gene ID" value="ENSOCUG00000032654.1"/>
</dbReference>
<dbReference type="SMR" id="A0A5F9DVT6"/>
<keyword evidence="4" id="KW-1185">Reference proteome</keyword>
<evidence type="ECO:0000256" key="1">
    <source>
        <dbReference type="ARBA" id="ARBA00022741"/>
    </source>
</evidence>
<sequence>MEQALTPSEMADSRGLPALKDGKWQIFKTSTTKGTGLAEAMECLVETLKTEREREIAFL</sequence>
<dbReference type="GeneTree" id="ENSGT00900000143486"/>
<dbReference type="InterPro" id="IPR006689">
    <property type="entry name" value="Small_GTPase_ARF/SAR"/>
</dbReference>
<evidence type="ECO:0000313" key="3">
    <source>
        <dbReference type="Ensembl" id="ENSOCUP00000049908.1"/>
    </source>
</evidence>
<name>A0A5F9DVT6_RABIT</name>
<dbReference type="Bgee" id="ENSOCUG00000032654">
    <property type="expression patterns" value="Expressed in structure with developmental contribution from neural crest and 1 other cell type or tissue"/>
</dbReference>
<dbReference type="GO" id="GO:0003924">
    <property type="term" value="F:GTPase activity"/>
    <property type="evidence" value="ECO:0007669"/>
    <property type="project" value="InterPro"/>
</dbReference>
<proteinExistence type="predicted"/>
<dbReference type="Gene3D" id="3.40.50.300">
    <property type="entry name" value="P-loop containing nucleotide triphosphate hydrolases"/>
    <property type="match status" value="1"/>
</dbReference>
<dbReference type="AlphaFoldDB" id="A0A5F9DVT6"/>
<dbReference type="InParanoid" id="A0A5F9DVT6"/>